<dbReference type="PANTHER" id="PTHR31511:SF12">
    <property type="entry name" value="RHO TERMINATION FACTOR N-TERMINAL DOMAIN-CONTAINING PROTEIN"/>
    <property type="match status" value="1"/>
</dbReference>
<reference evidence="1" key="1">
    <citation type="submission" date="2022-01" db="EMBL/GenBank/DDBJ databases">
        <authorList>
            <person name="King R."/>
        </authorList>
    </citation>
    <scope>NUCLEOTIDE SEQUENCE</scope>
</reference>
<name>A0A9N9TFU1_DIABA</name>
<evidence type="ECO:0000313" key="1">
    <source>
        <dbReference type="EMBL" id="CAG9840690.1"/>
    </source>
</evidence>
<sequence length="416" mass="48114">MVEKCTDVLQTEANSKDTIQDEIEVSINKPPIPGSNSFDKNKKILINQISENPNIEDSQETSVSLLAFEHSYSRPILTGYNENTGLTGIQENNVNILNEDEIIFAENHEEIQNDTEEPIHSRKRKRDENKWKKNVRKRLRNSGQEYLSVKGTTVREKEFRFFECKCNFKCKTNFLPEKREEIHKYFYNLKDWKLQTMYIQSHVKVGENLPLIVLRGETSRAASYPDPPDMTSLGTCRGQHVLIKKNNSPVYKDTNLDEWFENHVSEPLSKKLEEFQERDSGWALKAVVNLGVNINKYTPQLGSSYIELPPQIKRKKACVIVKNDDETYFAWSVISALNPVDKDPQKLEAHTKDCVRINETAIKMTEESNKMLKFKNFRNKIKAPFAVYADLESALKRTGDPKKPQRTYSSSSWVLL</sequence>
<dbReference type="PANTHER" id="PTHR31511">
    <property type="entry name" value="PROTEIN CBG23764"/>
    <property type="match status" value="1"/>
</dbReference>
<accession>A0A9N9TFU1</accession>
<protein>
    <submittedName>
        <fullName evidence="1">Uncharacterized protein</fullName>
    </submittedName>
</protein>
<proteinExistence type="predicted"/>
<dbReference type="OrthoDB" id="6696428at2759"/>
<dbReference type="EMBL" id="OU898284">
    <property type="protein sequence ID" value="CAG9840690.1"/>
    <property type="molecule type" value="Genomic_DNA"/>
</dbReference>
<gene>
    <name evidence="1" type="ORF">DIABBA_LOCUS13314</name>
</gene>
<organism evidence="1 2">
    <name type="scientific">Diabrotica balteata</name>
    <name type="common">Banded cucumber beetle</name>
    <dbReference type="NCBI Taxonomy" id="107213"/>
    <lineage>
        <taxon>Eukaryota</taxon>
        <taxon>Metazoa</taxon>
        <taxon>Ecdysozoa</taxon>
        <taxon>Arthropoda</taxon>
        <taxon>Hexapoda</taxon>
        <taxon>Insecta</taxon>
        <taxon>Pterygota</taxon>
        <taxon>Neoptera</taxon>
        <taxon>Endopterygota</taxon>
        <taxon>Coleoptera</taxon>
        <taxon>Polyphaga</taxon>
        <taxon>Cucujiformia</taxon>
        <taxon>Chrysomeloidea</taxon>
        <taxon>Chrysomelidae</taxon>
        <taxon>Galerucinae</taxon>
        <taxon>Diabroticina</taxon>
        <taxon>Diabroticites</taxon>
        <taxon>Diabrotica</taxon>
    </lineage>
</organism>
<evidence type="ECO:0000313" key="2">
    <source>
        <dbReference type="Proteomes" id="UP001153709"/>
    </source>
</evidence>
<keyword evidence="2" id="KW-1185">Reference proteome</keyword>
<dbReference type="Proteomes" id="UP001153709">
    <property type="component" value="Chromosome 9"/>
</dbReference>
<dbReference type="AlphaFoldDB" id="A0A9N9TFU1"/>